<evidence type="ECO:0008006" key="3">
    <source>
        <dbReference type="Google" id="ProtNLM"/>
    </source>
</evidence>
<dbReference type="InParanoid" id="A0A3Q7EUJ5"/>
<keyword evidence="2" id="KW-1185">Reference proteome</keyword>
<reference evidence="1" key="1">
    <citation type="journal article" date="2012" name="Nature">
        <title>The tomato genome sequence provides insights into fleshy fruit evolution.</title>
        <authorList>
            <consortium name="Tomato Genome Consortium"/>
        </authorList>
    </citation>
    <scope>NUCLEOTIDE SEQUENCE [LARGE SCALE GENOMIC DNA]</scope>
    <source>
        <strain evidence="1">cv. Heinz 1706</strain>
    </source>
</reference>
<dbReference type="Gramene" id="Solyc01g014568.1.1">
    <property type="protein sequence ID" value="Solyc01g014568.1.1"/>
    <property type="gene ID" value="Solyc01g014568.1"/>
</dbReference>
<dbReference type="AlphaFoldDB" id="A0A3Q7EUJ5"/>
<organism evidence="1">
    <name type="scientific">Solanum lycopersicum</name>
    <name type="common">Tomato</name>
    <name type="synonym">Lycopersicon esculentum</name>
    <dbReference type="NCBI Taxonomy" id="4081"/>
    <lineage>
        <taxon>Eukaryota</taxon>
        <taxon>Viridiplantae</taxon>
        <taxon>Streptophyta</taxon>
        <taxon>Embryophyta</taxon>
        <taxon>Tracheophyta</taxon>
        <taxon>Spermatophyta</taxon>
        <taxon>Magnoliopsida</taxon>
        <taxon>eudicotyledons</taxon>
        <taxon>Gunneridae</taxon>
        <taxon>Pentapetalae</taxon>
        <taxon>asterids</taxon>
        <taxon>lamiids</taxon>
        <taxon>Solanales</taxon>
        <taxon>Solanaceae</taxon>
        <taxon>Solanoideae</taxon>
        <taxon>Solaneae</taxon>
        <taxon>Solanum</taxon>
        <taxon>Solanum subgen. Lycopersicon</taxon>
    </lineage>
</organism>
<proteinExistence type="predicted"/>
<sequence>MGNMGRRNPTHNKQSSTLFGTFDTAEEVALAYGKTAIESKEVASKEELQVKDGVVKPSLIDVVEKFSNQVGKISQVFPRLVGIHVPDHDTTDSPRD</sequence>
<dbReference type="EnsemblPlants" id="Solyc01g014568.1.1">
    <property type="protein sequence ID" value="Solyc01g014568.1.1"/>
    <property type="gene ID" value="Solyc01g014568.1"/>
</dbReference>
<protein>
    <recommendedName>
        <fullName evidence="3">AP2/ERF domain-containing protein</fullName>
    </recommendedName>
</protein>
<dbReference type="Proteomes" id="UP000004994">
    <property type="component" value="Chromosome 1"/>
</dbReference>
<evidence type="ECO:0000313" key="1">
    <source>
        <dbReference type="EnsemblPlants" id="Solyc01g014568.1.1"/>
    </source>
</evidence>
<accession>A0A3Q7EUJ5</accession>
<name>A0A3Q7EUJ5_SOLLC</name>
<reference evidence="1" key="2">
    <citation type="submission" date="2019-01" db="UniProtKB">
        <authorList>
            <consortium name="EnsemblPlants"/>
        </authorList>
    </citation>
    <scope>IDENTIFICATION</scope>
    <source>
        <strain evidence="1">cv. Heinz 1706</strain>
    </source>
</reference>
<evidence type="ECO:0000313" key="2">
    <source>
        <dbReference type="Proteomes" id="UP000004994"/>
    </source>
</evidence>